<dbReference type="CDD" id="cd23659">
    <property type="entry name" value="USP_At3g01520-like"/>
    <property type="match status" value="1"/>
</dbReference>
<evidence type="ECO:0000313" key="2">
    <source>
        <dbReference type="EMBL" id="GMN38590.1"/>
    </source>
</evidence>
<dbReference type="PRINTS" id="PR01438">
    <property type="entry name" value="UNVRSLSTRESS"/>
</dbReference>
<evidence type="ECO:0000313" key="3">
    <source>
        <dbReference type="Proteomes" id="UP001187192"/>
    </source>
</evidence>
<dbReference type="Pfam" id="PF00582">
    <property type="entry name" value="Usp"/>
    <property type="match status" value="1"/>
</dbReference>
<dbReference type="InterPro" id="IPR014729">
    <property type="entry name" value="Rossmann-like_a/b/a_fold"/>
</dbReference>
<dbReference type="Proteomes" id="UP001187192">
    <property type="component" value="Unassembled WGS sequence"/>
</dbReference>
<organism evidence="2 3">
    <name type="scientific">Ficus carica</name>
    <name type="common">Common fig</name>
    <dbReference type="NCBI Taxonomy" id="3494"/>
    <lineage>
        <taxon>Eukaryota</taxon>
        <taxon>Viridiplantae</taxon>
        <taxon>Streptophyta</taxon>
        <taxon>Embryophyta</taxon>
        <taxon>Tracheophyta</taxon>
        <taxon>Spermatophyta</taxon>
        <taxon>Magnoliopsida</taxon>
        <taxon>eudicotyledons</taxon>
        <taxon>Gunneridae</taxon>
        <taxon>Pentapetalae</taxon>
        <taxon>rosids</taxon>
        <taxon>fabids</taxon>
        <taxon>Rosales</taxon>
        <taxon>Moraceae</taxon>
        <taxon>Ficeae</taxon>
        <taxon>Ficus</taxon>
    </lineage>
</organism>
<dbReference type="PANTHER" id="PTHR31964">
    <property type="entry name" value="ADENINE NUCLEOTIDE ALPHA HYDROLASES-LIKE SUPERFAMILY PROTEIN"/>
    <property type="match status" value="1"/>
</dbReference>
<dbReference type="Gene3D" id="3.40.50.620">
    <property type="entry name" value="HUPs"/>
    <property type="match status" value="1"/>
</dbReference>
<gene>
    <name evidence="2" type="ORF">TIFTF001_007824</name>
</gene>
<dbReference type="AlphaFoldDB" id="A0AA88D007"/>
<reference evidence="2" key="1">
    <citation type="submission" date="2023-07" db="EMBL/GenBank/DDBJ databases">
        <title>draft genome sequence of fig (Ficus carica).</title>
        <authorList>
            <person name="Takahashi T."/>
            <person name="Nishimura K."/>
        </authorList>
    </citation>
    <scope>NUCLEOTIDE SEQUENCE</scope>
</reference>
<dbReference type="InterPro" id="IPR006016">
    <property type="entry name" value="UspA"/>
</dbReference>
<feature type="domain" description="UspA" evidence="1">
    <location>
        <begin position="9"/>
        <end position="156"/>
    </location>
</feature>
<sequence length="159" mass="17624">MEVEKNKKRTVMVAIDENENSHYALNWALDKLHDTIITSQLYLFTVQSLADLGFAYVSSYGAAPHELVVSIQERRQKLALALLEKAKEICANHGVEAEAITEVGDAKEAICEAVEKYNIELLVLGNRSHGAIQRTFLGSVSNYCVHNAKCPVLVVKKPN</sequence>
<proteinExistence type="predicted"/>
<dbReference type="SUPFAM" id="SSF52402">
    <property type="entry name" value="Adenine nucleotide alpha hydrolases-like"/>
    <property type="match status" value="1"/>
</dbReference>
<evidence type="ECO:0000259" key="1">
    <source>
        <dbReference type="Pfam" id="PF00582"/>
    </source>
</evidence>
<name>A0AA88D007_FICCA</name>
<protein>
    <recommendedName>
        <fullName evidence="1">UspA domain-containing protein</fullName>
    </recommendedName>
</protein>
<dbReference type="EMBL" id="BTGU01000008">
    <property type="protein sequence ID" value="GMN38590.1"/>
    <property type="molecule type" value="Genomic_DNA"/>
</dbReference>
<dbReference type="InterPro" id="IPR006015">
    <property type="entry name" value="Universal_stress_UspA"/>
</dbReference>
<comment type="caution">
    <text evidence="2">The sequence shown here is derived from an EMBL/GenBank/DDBJ whole genome shotgun (WGS) entry which is preliminary data.</text>
</comment>
<dbReference type="PANTHER" id="PTHR31964:SF113">
    <property type="entry name" value="USPA DOMAIN-CONTAINING PROTEIN"/>
    <property type="match status" value="1"/>
</dbReference>
<keyword evidence="3" id="KW-1185">Reference proteome</keyword>
<accession>A0AA88D007</accession>